<dbReference type="InterPro" id="IPR032567">
    <property type="entry name" value="RTL1-rel"/>
</dbReference>
<dbReference type="Gene3D" id="3.10.10.10">
    <property type="entry name" value="HIV Type 1 Reverse Transcriptase, subunit A, domain 1"/>
    <property type="match status" value="1"/>
</dbReference>
<dbReference type="PROSITE" id="PS50158">
    <property type="entry name" value="ZF_CCHC"/>
    <property type="match status" value="1"/>
</dbReference>
<dbReference type="Pfam" id="PF08284">
    <property type="entry name" value="RVP_2"/>
    <property type="match status" value="1"/>
</dbReference>
<dbReference type="SUPFAM" id="SSF57756">
    <property type="entry name" value="Retrovirus zinc finger-like domains"/>
    <property type="match status" value="1"/>
</dbReference>
<name>A0A1U7XD11_NICSY</name>
<dbReference type="PANTHER" id="PTHR15503:SF45">
    <property type="entry name" value="RNA-DIRECTED DNA POLYMERASE HOMOLOG"/>
    <property type="match status" value="1"/>
</dbReference>
<dbReference type="PANTHER" id="PTHR15503">
    <property type="entry name" value="LDOC1 RELATED"/>
    <property type="match status" value="1"/>
</dbReference>
<protein>
    <submittedName>
        <fullName evidence="5">Uncharacterized protein LOC104237492</fullName>
    </submittedName>
</protein>
<sequence length="538" mass="59215">MGGAQLVAVVVPERRPSAGGEPQKLLDIWSRLHSLVFGERVWRFVAWLHPSIQASMAQEVEIGTIYQLVVEIAWRIEGYRQRGREQMSQDKRTRGPDSLENLEVPRLVAEGSSNAYFSAMLESSYRLPAIQGYSRGYSGHQGQTSRKQSMVPRGCYECGDSGHMKITCPKLWGKAIQRGHQPIIAAPIVQPTRDGGQAARGHPRGGGQAWGGQPANVQPGGGQPTGALARLYAFPARLDIMVSDSMITGIISVCGMDASVLFNPGSTYSYVSSLFAHFLDISLESMGTPLYGSILVGDYVPISIPPYRIAPKELKEQLEEFLAKGFVKPSISPWGELVLFVKKKDLDYADGATMFSKIDLRLSKANVVADTLSRKAESMDILAFISIEKKPLALDIQSFANIFVRDTVLQGGAKEVSIIEDGVLRLQGRLYVPNVDGLRGKLSSGISFFAFAKGVSRTRRVSWYEGEIFLREHEVLVGNAKRWGHSPSRMRTDYRESEALDLGEGKVTHRERGTWLANAEAGGSMSSRTQRVTHERVG</sequence>
<keyword evidence="1" id="KW-0863">Zinc-finger</keyword>
<keyword evidence="1" id="KW-0479">Metal-binding</keyword>
<dbReference type="eggNOG" id="KOG0017">
    <property type="taxonomic scope" value="Eukaryota"/>
</dbReference>
<evidence type="ECO:0000313" key="5">
    <source>
        <dbReference type="RefSeq" id="XP_009789947.1"/>
    </source>
</evidence>
<reference evidence="5" key="2">
    <citation type="submission" date="2025-08" db="UniProtKB">
        <authorList>
            <consortium name="RefSeq"/>
        </authorList>
    </citation>
    <scope>IDENTIFICATION</scope>
    <source>
        <tissue evidence="5">Leaf</tissue>
    </source>
</reference>
<evidence type="ECO:0000259" key="3">
    <source>
        <dbReference type="PROSITE" id="PS50158"/>
    </source>
</evidence>
<gene>
    <name evidence="5" type="primary">LOC104237492</name>
</gene>
<keyword evidence="1" id="KW-0862">Zinc</keyword>
<dbReference type="InterPro" id="IPR036875">
    <property type="entry name" value="Znf_CCHC_sf"/>
</dbReference>
<dbReference type="GO" id="GO:0003676">
    <property type="term" value="F:nucleic acid binding"/>
    <property type="evidence" value="ECO:0007669"/>
    <property type="project" value="InterPro"/>
</dbReference>
<dbReference type="GO" id="GO:0008270">
    <property type="term" value="F:zinc ion binding"/>
    <property type="evidence" value="ECO:0007669"/>
    <property type="project" value="UniProtKB-KW"/>
</dbReference>
<evidence type="ECO:0000313" key="4">
    <source>
        <dbReference type="Proteomes" id="UP000189701"/>
    </source>
</evidence>
<accession>A0A1U7XD11</accession>
<keyword evidence="4" id="KW-1185">Reference proteome</keyword>
<dbReference type="RefSeq" id="XP_009789947.1">
    <property type="nucleotide sequence ID" value="XM_009791645.1"/>
</dbReference>
<dbReference type="InterPro" id="IPR043502">
    <property type="entry name" value="DNA/RNA_pol_sf"/>
</dbReference>
<dbReference type="AlphaFoldDB" id="A0A1U7XD11"/>
<feature type="region of interest" description="Disordered" evidence="2">
    <location>
        <begin position="192"/>
        <end position="213"/>
    </location>
</feature>
<dbReference type="Proteomes" id="UP000189701">
    <property type="component" value="Unplaced"/>
</dbReference>
<dbReference type="InterPro" id="IPR001878">
    <property type="entry name" value="Znf_CCHC"/>
</dbReference>
<reference evidence="4" key="1">
    <citation type="journal article" date="2013" name="Genome Biol.">
        <title>Reference genomes and transcriptomes of Nicotiana sylvestris and Nicotiana tomentosiformis.</title>
        <authorList>
            <person name="Sierro N."/>
            <person name="Battey J.N."/>
            <person name="Ouadi S."/>
            <person name="Bovet L."/>
            <person name="Goepfert S."/>
            <person name="Bakaher N."/>
            <person name="Peitsch M.C."/>
            <person name="Ivanov N.V."/>
        </authorList>
    </citation>
    <scope>NUCLEOTIDE SEQUENCE [LARGE SCALE GENOMIC DNA]</scope>
</reference>
<evidence type="ECO:0000256" key="2">
    <source>
        <dbReference type="SAM" id="MobiDB-lite"/>
    </source>
</evidence>
<organism evidence="4 5">
    <name type="scientific">Nicotiana sylvestris</name>
    <name type="common">Wood tobacco</name>
    <name type="synonym">South American tobacco</name>
    <dbReference type="NCBI Taxonomy" id="4096"/>
    <lineage>
        <taxon>Eukaryota</taxon>
        <taxon>Viridiplantae</taxon>
        <taxon>Streptophyta</taxon>
        <taxon>Embryophyta</taxon>
        <taxon>Tracheophyta</taxon>
        <taxon>Spermatophyta</taxon>
        <taxon>Magnoliopsida</taxon>
        <taxon>eudicotyledons</taxon>
        <taxon>Gunneridae</taxon>
        <taxon>Pentapetalae</taxon>
        <taxon>asterids</taxon>
        <taxon>lamiids</taxon>
        <taxon>Solanales</taxon>
        <taxon>Solanaceae</taxon>
        <taxon>Nicotianoideae</taxon>
        <taxon>Nicotianeae</taxon>
        <taxon>Nicotiana</taxon>
    </lineage>
</organism>
<evidence type="ECO:0000256" key="1">
    <source>
        <dbReference type="PROSITE-ProRule" id="PRU00047"/>
    </source>
</evidence>
<feature type="domain" description="CCHC-type" evidence="3">
    <location>
        <begin position="155"/>
        <end position="170"/>
    </location>
</feature>
<proteinExistence type="predicted"/>
<dbReference type="SUPFAM" id="SSF56672">
    <property type="entry name" value="DNA/RNA polymerases"/>
    <property type="match status" value="1"/>
</dbReference>